<dbReference type="Ensembl" id="ENSOMET00000005468.1">
    <property type="protein sequence ID" value="ENSOMEP00000006640.1"/>
    <property type="gene ID" value="ENSOMEG00000000849.1"/>
</dbReference>
<evidence type="ECO:0000259" key="3">
    <source>
        <dbReference type="PROSITE" id="PS51782"/>
    </source>
</evidence>
<dbReference type="InterPro" id="IPR018392">
    <property type="entry name" value="LysM"/>
</dbReference>
<keyword evidence="2" id="KW-0472">Membrane</keyword>
<feature type="compositionally biased region" description="Low complexity" evidence="1">
    <location>
        <begin position="148"/>
        <end position="165"/>
    </location>
</feature>
<evidence type="ECO:0000256" key="1">
    <source>
        <dbReference type="SAM" id="MobiDB-lite"/>
    </source>
</evidence>
<dbReference type="PROSITE" id="PS51782">
    <property type="entry name" value="LYSM"/>
    <property type="match status" value="1"/>
</dbReference>
<dbReference type="SUPFAM" id="SSF56281">
    <property type="entry name" value="Metallo-hydrolase/oxidoreductase"/>
    <property type="match status" value="1"/>
</dbReference>
<dbReference type="PaxDb" id="30732-ENSOMEP00000006640"/>
<feature type="region of interest" description="Disordered" evidence="1">
    <location>
        <begin position="124"/>
        <end position="165"/>
    </location>
</feature>
<dbReference type="CDD" id="cd00118">
    <property type="entry name" value="LysM"/>
    <property type="match status" value="1"/>
</dbReference>
<dbReference type="AlphaFoldDB" id="A0A3B3BMB4"/>
<dbReference type="InterPro" id="IPR036866">
    <property type="entry name" value="RibonucZ/Hydroxyglut_hydro"/>
</dbReference>
<dbReference type="GeneTree" id="ENSGT00940000158711"/>
<feature type="transmembrane region" description="Helical" evidence="2">
    <location>
        <begin position="228"/>
        <end position="249"/>
    </location>
</feature>
<evidence type="ECO:0000313" key="5">
    <source>
        <dbReference type="Proteomes" id="UP000261560"/>
    </source>
</evidence>
<dbReference type="Gene3D" id="3.60.15.10">
    <property type="entry name" value="Ribonuclease Z/Hydroxyacylglutathione hydrolase-like"/>
    <property type="match status" value="1"/>
</dbReference>
<proteinExistence type="predicted"/>
<dbReference type="Pfam" id="PF01476">
    <property type="entry name" value="LysM"/>
    <property type="match status" value="1"/>
</dbReference>
<dbReference type="InterPro" id="IPR001279">
    <property type="entry name" value="Metallo-B-lactamas"/>
</dbReference>
<dbReference type="STRING" id="30732.ENSOMEP00000006640"/>
<dbReference type="Proteomes" id="UP000261560">
    <property type="component" value="Unplaced"/>
</dbReference>
<protein>
    <submittedName>
        <fullName evidence="4">LysM, putative peptidoglycan-binding, domain containing 3</fullName>
    </submittedName>
</protein>
<keyword evidence="2" id="KW-1133">Transmembrane helix</keyword>
<feature type="domain" description="LysM" evidence="3">
    <location>
        <begin position="69"/>
        <end position="113"/>
    </location>
</feature>
<dbReference type="SMART" id="SM00849">
    <property type="entry name" value="Lactamase_B"/>
    <property type="match status" value="1"/>
</dbReference>
<dbReference type="InterPro" id="IPR050855">
    <property type="entry name" value="NDM-1-like"/>
</dbReference>
<accession>A0A3B3BMB4</accession>
<dbReference type="SMART" id="SM00257">
    <property type="entry name" value="LysM"/>
    <property type="match status" value="1"/>
</dbReference>
<dbReference type="PANTHER" id="PTHR42951">
    <property type="entry name" value="METALLO-BETA-LACTAMASE DOMAIN-CONTAINING"/>
    <property type="match status" value="1"/>
</dbReference>
<keyword evidence="2" id="KW-0812">Transmembrane</keyword>
<organism evidence="4 5">
    <name type="scientific">Oryzias melastigma</name>
    <name type="common">Marine medaka</name>
    <dbReference type="NCBI Taxonomy" id="30732"/>
    <lineage>
        <taxon>Eukaryota</taxon>
        <taxon>Metazoa</taxon>
        <taxon>Chordata</taxon>
        <taxon>Craniata</taxon>
        <taxon>Vertebrata</taxon>
        <taxon>Euteleostomi</taxon>
        <taxon>Actinopterygii</taxon>
        <taxon>Neopterygii</taxon>
        <taxon>Teleostei</taxon>
        <taxon>Neoteleostei</taxon>
        <taxon>Acanthomorphata</taxon>
        <taxon>Ovalentaria</taxon>
        <taxon>Atherinomorphae</taxon>
        <taxon>Beloniformes</taxon>
        <taxon>Adrianichthyidae</taxon>
        <taxon>Oryziinae</taxon>
        <taxon>Oryzias</taxon>
    </lineage>
</organism>
<evidence type="ECO:0000313" key="4">
    <source>
        <dbReference type="Ensembl" id="ENSOMEP00000006640.1"/>
    </source>
</evidence>
<keyword evidence="5" id="KW-1185">Reference proteome</keyword>
<sequence>MSSRSQRYGFQSATMVQPANGGLAYVFGNNGSENDLSEEDGESYELRSRGKERLWKSSSREKIDDIIYLTRDIQEGDTLNSLALQYHCSVADIKRANNLLTELDFFALRSVKIPVRRFSVLTETHSSGPLKPGSPAGSKHPSPISPVTSLPTESSTDSSTSSTDSVEGFLLEKDKDIEQLVKSTGPSRSSLNEVVSSLTQQPPLLVDPEYKPSQRKDPYYGADWGMRWWTAVAIMLVVGIITPVFYLLYYEVLVKSDVSHHGGPTQAHAGIHLVQQEGGKSMDMPLGDKSAEAGAGHAVNGDPQNPGDVINLGDRQLTVLHMPGHSRGSICLHDRDNKLLFSGDVVYDGSMIDWLPYSQVSDYISSCERLVGLVDSEQVDQVLPGHYNTFGAKRLHRIASSYISRAGTCPAKFSTLTWRTLAGFALRMSNPHCAC</sequence>
<dbReference type="Gene3D" id="3.10.350.10">
    <property type="entry name" value="LysM domain"/>
    <property type="match status" value="1"/>
</dbReference>
<dbReference type="Pfam" id="PF00753">
    <property type="entry name" value="Lactamase_B"/>
    <property type="match status" value="1"/>
</dbReference>
<dbReference type="PANTHER" id="PTHR42951:SF4">
    <property type="entry name" value="ACYL-COENZYME A THIOESTERASE MBLAC2"/>
    <property type="match status" value="1"/>
</dbReference>
<name>A0A3B3BMB4_ORYME</name>
<dbReference type="InterPro" id="IPR036779">
    <property type="entry name" value="LysM_dom_sf"/>
</dbReference>
<evidence type="ECO:0000256" key="2">
    <source>
        <dbReference type="SAM" id="Phobius"/>
    </source>
</evidence>
<reference evidence="4" key="1">
    <citation type="submission" date="2025-08" db="UniProtKB">
        <authorList>
            <consortium name="Ensembl"/>
        </authorList>
    </citation>
    <scope>IDENTIFICATION</scope>
</reference>
<reference evidence="4" key="2">
    <citation type="submission" date="2025-09" db="UniProtKB">
        <authorList>
            <consortium name="Ensembl"/>
        </authorList>
    </citation>
    <scope>IDENTIFICATION</scope>
</reference>